<evidence type="ECO:0000313" key="1">
    <source>
        <dbReference type="EMBL" id="RLV93191.1"/>
    </source>
</evidence>
<sequence>MELNLMTKLGENLVCGDCSLSMDLTAVPWSENTITTTAEHLQERSLGSWETGTDLPWTFLLQKCEKLQ</sequence>
<evidence type="ECO:0000313" key="2">
    <source>
        <dbReference type="Proteomes" id="UP000276834"/>
    </source>
</evidence>
<name>A0A3L8S161_CHLGU</name>
<dbReference type="Proteomes" id="UP000276834">
    <property type="component" value="Unassembled WGS sequence"/>
</dbReference>
<reference evidence="1 2" key="1">
    <citation type="journal article" date="2018" name="Proc. R. Soc. B">
        <title>A non-coding region near Follistatin controls head colour polymorphism in the Gouldian finch.</title>
        <authorList>
            <person name="Toomey M.B."/>
            <person name="Marques C.I."/>
            <person name="Andrade P."/>
            <person name="Araujo P.M."/>
            <person name="Sabatino S."/>
            <person name="Gazda M.A."/>
            <person name="Afonso S."/>
            <person name="Lopes R.J."/>
            <person name="Corbo J.C."/>
            <person name="Carneiro M."/>
        </authorList>
    </citation>
    <scope>NUCLEOTIDE SEQUENCE [LARGE SCALE GENOMIC DNA]</scope>
    <source>
        <strain evidence="1">Red01</strain>
        <tissue evidence="1">Muscle</tissue>
    </source>
</reference>
<protein>
    <submittedName>
        <fullName evidence="1">Uncharacterized protein</fullName>
    </submittedName>
</protein>
<dbReference type="EMBL" id="QUSF01000093">
    <property type="protein sequence ID" value="RLV93191.1"/>
    <property type="molecule type" value="Genomic_DNA"/>
</dbReference>
<proteinExistence type="predicted"/>
<accession>A0A3L8S161</accession>
<dbReference type="AlphaFoldDB" id="A0A3L8S161"/>
<comment type="caution">
    <text evidence="1">The sequence shown here is derived from an EMBL/GenBank/DDBJ whole genome shotgun (WGS) entry which is preliminary data.</text>
</comment>
<keyword evidence="2" id="KW-1185">Reference proteome</keyword>
<gene>
    <name evidence="1" type="ORF">DV515_00013560</name>
</gene>
<organism evidence="1 2">
    <name type="scientific">Chloebia gouldiae</name>
    <name type="common">Gouldian finch</name>
    <name type="synonym">Erythrura gouldiae</name>
    <dbReference type="NCBI Taxonomy" id="44316"/>
    <lineage>
        <taxon>Eukaryota</taxon>
        <taxon>Metazoa</taxon>
        <taxon>Chordata</taxon>
        <taxon>Craniata</taxon>
        <taxon>Vertebrata</taxon>
        <taxon>Euteleostomi</taxon>
        <taxon>Archelosauria</taxon>
        <taxon>Archosauria</taxon>
        <taxon>Dinosauria</taxon>
        <taxon>Saurischia</taxon>
        <taxon>Theropoda</taxon>
        <taxon>Coelurosauria</taxon>
        <taxon>Aves</taxon>
        <taxon>Neognathae</taxon>
        <taxon>Neoaves</taxon>
        <taxon>Telluraves</taxon>
        <taxon>Australaves</taxon>
        <taxon>Passeriformes</taxon>
        <taxon>Passeroidea</taxon>
        <taxon>Passeridae</taxon>
        <taxon>Chloebia</taxon>
    </lineage>
</organism>